<reference evidence="2 3" key="1">
    <citation type="journal article" date="2013" name="Genome Biol.">
        <title>The genome sequence of the most widely cultivated cacao type and its use to identify candidate genes regulating pod color.</title>
        <authorList>
            <person name="Motamayor J.C."/>
            <person name="Mockaitis K."/>
            <person name="Schmutz J."/>
            <person name="Haiminen N."/>
            <person name="Iii D.L."/>
            <person name="Cornejo O."/>
            <person name="Findley S.D."/>
            <person name="Zheng P."/>
            <person name="Utro F."/>
            <person name="Royaert S."/>
            <person name="Saski C."/>
            <person name="Jenkins J."/>
            <person name="Podicheti R."/>
            <person name="Zhao M."/>
            <person name="Scheffler B.E."/>
            <person name="Stack J.C."/>
            <person name="Feltus F.A."/>
            <person name="Mustiga G.M."/>
            <person name="Amores F."/>
            <person name="Phillips W."/>
            <person name="Marelli J.P."/>
            <person name="May G.D."/>
            <person name="Shapiro H."/>
            <person name="Ma J."/>
            <person name="Bustamante C.D."/>
            <person name="Schnell R.J."/>
            <person name="Main D."/>
            <person name="Gilbert D."/>
            <person name="Parida L."/>
            <person name="Kuhn D.N."/>
        </authorList>
    </citation>
    <scope>NUCLEOTIDE SEQUENCE [LARGE SCALE GENOMIC DNA]</scope>
    <source>
        <strain evidence="3">cv. Matina 1-6</strain>
    </source>
</reference>
<sequence>MMKKERREVRLAGCGRTLPGTSLTCQTRRIRVWQVSGTCPWVPRDKAMGRAPLRTRESTTSSDRVPGPARYDNSLVEQIVFDTCI</sequence>
<organism evidence="2 3">
    <name type="scientific">Theobroma cacao</name>
    <name type="common">Cacao</name>
    <name type="synonym">Cocoa</name>
    <dbReference type="NCBI Taxonomy" id="3641"/>
    <lineage>
        <taxon>Eukaryota</taxon>
        <taxon>Viridiplantae</taxon>
        <taxon>Streptophyta</taxon>
        <taxon>Embryophyta</taxon>
        <taxon>Tracheophyta</taxon>
        <taxon>Spermatophyta</taxon>
        <taxon>Magnoliopsida</taxon>
        <taxon>eudicotyledons</taxon>
        <taxon>Gunneridae</taxon>
        <taxon>Pentapetalae</taxon>
        <taxon>rosids</taxon>
        <taxon>malvids</taxon>
        <taxon>Malvales</taxon>
        <taxon>Malvaceae</taxon>
        <taxon>Byttnerioideae</taxon>
        <taxon>Theobroma</taxon>
    </lineage>
</organism>
<feature type="region of interest" description="Disordered" evidence="1">
    <location>
        <begin position="44"/>
        <end position="69"/>
    </location>
</feature>
<proteinExistence type="predicted"/>
<dbReference type="HOGENOM" id="CLU_2517124_0_0_1"/>
<dbReference type="InParanoid" id="A0A061DM16"/>
<accession>A0A061DM16</accession>
<dbReference type="Gramene" id="EOX93710">
    <property type="protein sequence ID" value="EOX93710"/>
    <property type="gene ID" value="TCM_002630"/>
</dbReference>
<protein>
    <submittedName>
        <fullName evidence="2">Uncharacterized protein</fullName>
    </submittedName>
</protein>
<keyword evidence="3" id="KW-1185">Reference proteome</keyword>
<evidence type="ECO:0000313" key="2">
    <source>
        <dbReference type="EMBL" id="EOX93710.1"/>
    </source>
</evidence>
<dbReference type="Proteomes" id="UP000026915">
    <property type="component" value="Chromosome 1"/>
</dbReference>
<evidence type="ECO:0000256" key="1">
    <source>
        <dbReference type="SAM" id="MobiDB-lite"/>
    </source>
</evidence>
<gene>
    <name evidence="2" type="ORF">TCM_002630</name>
</gene>
<evidence type="ECO:0000313" key="3">
    <source>
        <dbReference type="Proteomes" id="UP000026915"/>
    </source>
</evidence>
<dbReference type="AlphaFoldDB" id="A0A061DM16"/>
<dbReference type="EMBL" id="CM001879">
    <property type="protein sequence ID" value="EOX93710.1"/>
    <property type="molecule type" value="Genomic_DNA"/>
</dbReference>
<name>A0A061DM16_THECC</name>